<reference evidence="3 4" key="1">
    <citation type="submission" date="2012-04" db="EMBL/GenBank/DDBJ databases">
        <title>The Genome Sequence of Bacillus cereus VD154.</title>
        <authorList>
            <consortium name="The Broad Institute Genome Sequencing Platform"/>
            <consortium name="The Broad Institute Genome Sequencing Center for Infectious Disease"/>
            <person name="Feldgarden M."/>
            <person name="Van der Auwera G.A."/>
            <person name="Mahillon J."/>
            <person name="Duprez V."/>
            <person name="Timmery S."/>
            <person name="Mattelet C."/>
            <person name="Dierick K."/>
            <person name="Sun M."/>
            <person name="Yu Z."/>
            <person name="Zhu L."/>
            <person name="Hu X."/>
            <person name="Shank E.B."/>
            <person name="Swiecicka I."/>
            <person name="Hansen B.M."/>
            <person name="Andrup L."/>
            <person name="Young S.K."/>
            <person name="Zeng Q."/>
            <person name="Gargeya S."/>
            <person name="Fitzgerald M."/>
            <person name="Haas B."/>
            <person name="Abouelleil A."/>
            <person name="Alvarado L."/>
            <person name="Arachchi H.M."/>
            <person name="Berlin A."/>
            <person name="Chapman S.B."/>
            <person name="Goldberg J."/>
            <person name="Griggs A."/>
            <person name="Gujja S."/>
            <person name="Hansen M."/>
            <person name="Howarth C."/>
            <person name="Imamovic A."/>
            <person name="Larimer J."/>
            <person name="McCowen C."/>
            <person name="Montmayeur A."/>
            <person name="Murphy C."/>
            <person name="Neiman D."/>
            <person name="Pearson M."/>
            <person name="Priest M."/>
            <person name="Roberts A."/>
            <person name="Saif S."/>
            <person name="Shea T."/>
            <person name="Sisk P."/>
            <person name="Sykes S."/>
            <person name="Wortman J."/>
            <person name="Nusbaum C."/>
            <person name="Birren B."/>
        </authorList>
    </citation>
    <scope>NUCLEOTIDE SEQUENCE [LARGE SCALE GENOMIC DNA]</scope>
    <source>
        <strain evidence="3 4">VD154</strain>
    </source>
</reference>
<keyword evidence="2" id="KW-0732">Signal</keyword>
<sequence length="316" mass="33566">MRVYKKLATLAPITALSTSILCSPAMTFAAEKESTVKQTTQQSAVQQGRTIQGYLIKNGVKIPVYTGGLVTNKAEQGAAAFPQLSSNPNDPIPQKGSISSEDGNIGDILYFSKTPMGDNVYIKKLENNNIEIGKYNRGTLELSKFVTVNGDPQGPIMLFDATVKRETAFEKIGGAVQPKATQYTFSQAVTSGLSTSDAIGGSLTLGYKISLKEGGGVVPAEATQEFSTQLSATYNHTITVTNQTTNTQTQTFKPIDSYGQSTYAAAVYQLKSHYTVIPGAGLQKGLNSGYVLDQTAFSYSDSDLYLAVTPGAGSTV</sequence>
<gene>
    <name evidence="3" type="ORF">IK5_05868</name>
</gene>
<evidence type="ECO:0000313" key="3">
    <source>
        <dbReference type="EMBL" id="EJR63024.1"/>
    </source>
</evidence>
<proteinExistence type="predicted"/>
<comment type="caution">
    <text evidence="3">The sequence shown here is derived from an EMBL/GenBank/DDBJ whole genome shotgun (WGS) entry which is preliminary data.</text>
</comment>
<feature type="signal peptide" evidence="2">
    <location>
        <begin position="1"/>
        <end position="29"/>
    </location>
</feature>
<dbReference type="Proteomes" id="UP000006967">
    <property type="component" value="Unassembled WGS sequence"/>
</dbReference>
<evidence type="ECO:0000256" key="1">
    <source>
        <dbReference type="SAM" id="MobiDB-lite"/>
    </source>
</evidence>
<feature type="region of interest" description="Disordered" evidence="1">
    <location>
        <begin position="81"/>
        <end position="100"/>
    </location>
</feature>
<dbReference type="RefSeq" id="WP_001267112.1">
    <property type="nucleotide sequence ID" value="NZ_JH791885.1"/>
</dbReference>
<dbReference type="AlphaFoldDB" id="A0A9W5KR79"/>
<evidence type="ECO:0000313" key="4">
    <source>
        <dbReference type="Proteomes" id="UP000006967"/>
    </source>
</evidence>
<accession>A0A9W5KR79</accession>
<dbReference type="EMBL" id="AHFG01000091">
    <property type="protein sequence ID" value="EJR63024.1"/>
    <property type="molecule type" value="Genomic_DNA"/>
</dbReference>
<feature type="chain" id="PRO_5040748925" evidence="2">
    <location>
        <begin position="30"/>
        <end position="316"/>
    </location>
</feature>
<organism evidence="3 4">
    <name type="scientific">Bacillus cereus VD154</name>
    <dbReference type="NCBI Taxonomy" id="1053238"/>
    <lineage>
        <taxon>Bacteria</taxon>
        <taxon>Bacillati</taxon>
        <taxon>Bacillota</taxon>
        <taxon>Bacilli</taxon>
        <taxon>Bacillales</taxon>
        <taxon>Bacillaceae</taxon>
        <taxon>Bacillus</taxon>
        <taxon>Bacillus cereus group</taxon>
    </lineage>
</organism>
<evidence type="ECO:0000256" key="2">
    <source>
        <dbReference type="SAM" id="SignalP"/>
    </source>
</evidence>
<protein>
    <submittedName>
        <fullName evidence="3">Uncharacterized protein</fullName>
    </submittedName>
</protein>
<name>A0A9W5KR79_BACCE</name>